<organism evidence="2 3">
    <name type="scientific">Fasciola hepatica</name>
    <name type="common">Liver fluke</name>
    <dbReference type="NCBI Taxonomy" id="6192"/>
    <lineage>
        <taxon>Eukaryota</taxon>
        <taxon>Metazoa</taxon>
        <taxon>Spiralia</taxon>
        <taxon>Lophotrochozoa</taxon>
        <taxon>Platyhelminthes</taxon>
        <taxon>Trematoda</taxon>
        <taxon>Digenea</taxon>
        <taxon>Plagiorchiida</taxon>
        <taxon>Echinostomata</taxon>
        <taxon>Echinostomatoidea</taxon>
        <taxon>Fasciolidae</taxon>
        <taxon>Fasciola</taxon>
    </lineage>
</organism>
<dbReference type="EMBL" id="CANUEZ050000192">
    <property type="protein sequence ID" value="CAM0511981.1"/>
    <property type="molecule type" value="Genomic_DNA"/>
</dbReference>
<accession>A0ABC9HHA8</accession>
<proteinExistence type="predicted"/>
<gene>
    <name evidence="2" type="ORF">FHB240107_LOCUS4428</name>
</gene>
<comment type="caution">
    <text evidence="2">The sequence shown here is derived from an EMBL/GenBank/DDBJ whole genome shotgun (WGS) entry which is preliminary data.</text>
</comment>
<dbReference type="AlphaFoldDB" id="A0ABC9HHA8"/>
<feature type="chain" id="PRO_5044891151" evidence="1">
    <location>
        <begin position="19"/>
        <end position="160"/>
    </location>
</feature>
<reference evidence="2 3" key="1">
    <citation type="submission" date="2024-08" db="EMBL/GenBank/DDBJ databases">
        <authorList>
            <person name="Paterson S."/>
        </authorList>
    </citation>
    <scope>NUCLEOTIDE SEQUENCE [LARGE SCALE GENOMIC DNA]</scope>
</reference>
<name>A0ABC9HHA8_FASHE</name>
<sequence>MSLAINLLCLNVTNIVNETDYCCVCYDSCSSSLFLFGPTFDENHDNGCVPDEPLPYEVISVSFPQDFQTLLNSNVSAVPKTWDATHTKEPVPEASWDTALALAYFETVLATRALEWKLLARKANGWLMEQVTVGTTDAKSAKKYCDTLIAEAKKFLANKI</sequence>
<evidence type="ECO:0000313" key="3">
    <source>
        <dbReference type="Proteomes" id="UP001189180"/>
    </source>
</evidence>
<keyword evidence="3" id="KW-1185">Reference proteome</keyword>
<protein>
    <submittedName>
        <fullName evidence="2">Uncharacterized protein</fullName>
    </submittedName>
</protein>
<evidence type="ECO:0000313" key="2">
    <source>
        <dbReference type="EMBL" id="CAM0511981.1"/>
    </source>
</evidence>
<dbReference type="Proteomes" id="UP001189180">
    <property type="component" value="Unassembled WGS sequence"/>
</dbReference>
<evidence type="ECO:0000256" key="1">
    <source>
        <dbReference type="SAM" id="SignalP"/>
    </source>
</evidence>
<feature type="signal peptide" evidence="1">
    <location>
        <begin position="1"/>
        <end position="18"/>
    </location>
</feature>
<keyword evidence="1" id="KW-0732">Signal</keyword>